<dbReference type="AlphaFoldDB" id="A0A5B7HXW2"/>
<organism evidence="1 2">
    <name type="scientific">Portunus trituberculatus</name>
    <name type="common">Swimming crab</name>
    <name type="synonym">Neptunus trituberculatus</name>
    <dbReference type="NCBI Taxonomy" id="210409"/>
    <lineage>
        <taxon>Eukaryota</taxon>
        <taxon>Metazoa</taxon>
        <taxon>Ecdysozoa</taxon>
        <taxon>Arthropoda</taxon>
        <taxon>Crustacea</taxon>
        <taxon>Multicrustacea</taxon>
        <taxon>Malacostraca</taxon>
        <taxon>Eumalacostraca</taxon>
        <taxon>Eucarida</taxon>
        <taxon>Decapoda</taxon>
        <taxon>Pleocyemata</taxon>
        <taxon>Brachyura</taxon>
        <taxon>Eubrachyura</taxon>
        <taxon>Portunoidea</taxon>
        <taxon>Portunidae</taxon>
        <taxon>Portuninae</taxon>
        <taxon>Portunus</taxon>
    </lineage>
</organism>
<evidence type="ECO:0000313" key="1">
    <source>
        <dbReference type="EMBL" id="MPC74803.1"/>
    </source>
</evidence>
<name>A0A5B7HXW2_PORTR</name>
<reference evidence="1 2" key="1">
    <citation type="submission" date="2019-05" db="EMBL/GenBank/DDBJ databases">
        <title>Another draft genome of Portunus trituberculatus and its Hox gene families provides insights of decapod evolution.</title>
        <authorList>
            <person name="Jeong J.-H."/>
            <person name="Song I."/>
            <person name="Kim S."/>
            <person name="Choi T."/>
            <person name="Kim D."/>
            <person name="Ryu S."/>
            <person name="Kim W."/>
        </authorList>
    </citation>
    <scope>NUCLEOTIDE SEQUENCE [LARGE SCALE GENOMIC DNA]</scope>
    <source>
        <tissue evidence="1">Muscle</tissue>
    </source>
</reference>
<dbReference type="Proteomes" id="UP000324222">
    <property type="component" value="Unassembled WGS sequence"/>
</dbReference>
<gene>
    <name evidence="1" type="ORF">E2C01_069178</name>
</gene>
<comment type="caution">
    <text evidence="1">The sequence shown here is derived from an EMBL/GenBank/DDBJ whole genome shotgun (WGS) entry which is preliminary data.</text>
</comment>
<protein>
    <submittedName>
        <fullName evidence="1">Uncharacterized protein</fullName>
    </submittedName>
</protein>
<evidence type="ECO:0000313" key="2">
    <source>
        <dbReference type="Proteomes" id="UP000324222"/>
    </source>
</evidence>
<dbReference type="EMBL" id="VSRR010039744">
    <property type="protein sequence ID" value="MPC74803.1"/>
    <property type="molecule type" value="Genomic_DNA"/>
</dbReference>
<sequence length="69" mass="7024">MRAVQKQVFWGVRLGRAPGAVGRVNHAQPVQVGIEAGVANPQSGDCCVQCPVGGVGPPVVSCVLSDVSQ</sequence>
<keyword evidence="2" id="KW-1185">Reference proteome</keyword>
<accession>A0A5B7HXW2</accession>
<proteinExistence type="predicted"/>